<dbReference type="EMBL" id="BTFZ01000011">
    <property type="protein sequence ID" value="GMM37269.1"/>
    <property type="molecule type" value="Genomic_DNA"/>
</dbReference>
<dbReference type="Gene3D" id="1.10.287.110">
    <property type="entry name" value="DnaJ domain"/>
    <property type="match status" value="1"/>
</dbReference>
<evidence type="ECO:0000256" key="1">
    <source>
        <dbReference type="ARBA" id="ARBA00023186"/>
    </source>
</evidence>
<evidence type="ECO:0000313" key="4">
    <source>
        <dbReference type="EMBL" id="GMM37269.1"/>
    </source>
</evidence>
<evidence type="ECO:0000313" key="5">
    <source>
        <dbReference type="Proteomes" id="UP001360560"/>
    </source>
</evidence>
<keyword evidence="5" id="KW-1185">Reference proteome</keyword>
<feature type="compositionally biased region" description="Basic and acidic residues" evidence="2">
    <location>
        <begin position="405"/>
        <end position="420"/>
    </location>
</feature>
<feature type="region of interest" description="Disordered" evidence="2">
    <location>
        <begin position="389"/>
        <end position="429"/>
    </location>
</feature>
<dbReference type="CDD" id="cd06257">
    <property type="entry name" value="DnaJ"/>
    <property type="match status" value="1"/>
</dbReference>
<keyword evidence="1" id="KW-0143">Chaperone</keyword>
<dbReference type="InterPro" id="IPR018253">
    <property type="entry name" value="DnaJ_domain_CS"/>
</dbReference>
<feature type="domain" description="J" evidence="3">
    <location>
        <begin position="6"/>
        <end position="71"/>
    </location>
</feature>
<sequence length="429" mass="48467">MVKDTEYYDLLGISPTANDAEIKKAYRRKAIQTHPDKNPDDPEAAKKFQAIGEAYQVLKDPGLRSRYDEFGKEEAVPETGFEDPSEFFSSIFGGEAFNDWIGELSLIKDLSETVDVLDAEEEGKEGADEASGSKVDETSMAAHDSEFAQAQNDAKAQADKLKKKKMTKERREKLMKLEQERKEKKKKRVDEVTEKLLKKIETYLEASKSEDGLKSFDAKLDKEIEELKLESFGLELLHLIGKIYVNKSSAFIKSHKTFGISKIFTSVKEKGSTAKSAWEILSSAVDAQMTMEEMTKDQEKNPDAWDDIKQREMERTITGKILATAWVSSKFEIQGVLRDVVDQVLHDKSVSSKERVKRAQVIHYIGAKFKSTKRTEDEAQEARVFEEMVAEAASKSRSSKGSKKAQKDKEKFFKKDESKKAASGSLFES</sequence>
<dbReference type="GO" id="GO:0005829">
    <property type="term" value="C:cytosol"/>
    <property type="evidence" value="ECO:0007669"/>
    <property type="project" value="TreeGrafter"/>
</dbReference>
<feature type="region of interest" description="Disordered" evidence="2">
    <location>
        <begin position="147"/>
        <end position="169"/>
    </location>
</feature>
<dbReference type="PANTHER" id="PTHR45006">
    <property type="entry name" value="DNAJ-LIKE PROTEIN 1"/>
    <property type="match status" value="1"/>
</dbReference>
<gene>
    <name evidence="4" type="ORF">DASC09_045940</name>
</gene>
<protein>
    <submittedName>
        <fullName evidence="4">Caj1 protein</fullName>
    </submittedName>
</protein>
<dbReference type="AlphaFoldDB" id="A0AAV5QRA0"/>
<dbReference type="Pfam" id="PF14308">
    <property type="entry name" value="DnaJ-X"/>
    <property type="match status" value="1"/>
</dbReference>
<comment type="caution">
    <text evidence="4">The sequence shown here is derived from an EMBL/GenBank/DDBJ whole genome shotgun (WGS) entry which is preliminary data.</text>
</comment>
<dbReference type="InterPro" id="IPR052814">
    <property type="entry name" value="Peroxisomal_DnaJ"/>
</dbReference>
<dbReference type="Proteomes" id="UP001360560">
    <property type="component" value="Unassembled WGS sequence"/>
</dbReference>
<evidence type="ECO:0000256" key="2">
    <source>
        <dbReference type="SAM" id="MobiDB-lite"/>
    </source>
</evidence>
<evidence type="ECO:0000259" key="3">
    <source>
        <dbReference type="PROSITE" id="PS50076"/>
    </source>
</evidence>
<dbReference type="GeneID" id="90075244"/>
<dbReference type="Pfam" id="PF00226">
    <property type="entry name" value="DnaJ"/>
    <property type="match status" value="1"/>
</dbReference>
<dbReference type="InterPro" id="IPR001623">
    <property type="entry name" value="DnaJ_domain"/>
</dbReference>
<dbReference type="RefSeq" id="XP_064854265.1">
    <property type="nucleotide sequence ID" value="XM_064998193.1"/>
</dbReference>
<dbReference type="PROSITE" id="PS50076">
    <property type="entry name" value="DNAJ_2"/>
    <property type="match status" value="1"/>
</dbReference>
<dbReference type="PANTHER" id="PTHR45006:SF1">
    <property type="entry name" value="DNAJ-LIKE PROTEIN 1"/>
    <property type="match status" value="1"/>
</dbReference>
<dbReference type="InterPro" id="IPR026894">
    <property type="entry name" value="DnaJ_X"/>
</dbReference>
<dbReference type="FunFam" id="1.10.287.110:FF:000028">
    <property type="entry name" value="DnaJ domain protein"/>
    <property type="match status" value="1"/>
</dbReference>
<dbReference type="GO" id="GO:0016558">
    <property type="term" value="P:protein import into peroxisome matrix"/>
    <property type="evidence" value="ECO:0007669"/>
    <property type="project" value="TreeGrafter"/>
</dbReference>
<dbReference type="PRINTS" id="PR00625">
    <property type="entry name" value="JDOMAIN"/>
</dbReference>
<dbReference type="SMART" id="SM00271">
    <property type="entry name" value="DnaJ"/>
    <property type="match status" value="1"/>
</dbReference>
<dbReference type="SUPFAM" id="SSF46565">
    <property type="entry name" value="Chaperone J-domain"/>
    <property type="match status" value="1"/>
</dbReference>
<organism evidence="4 5">
    <name type="scientific">Saccharomycopsis crataegensis</name>
    <dbReference type="NCBI Taxonomy" id="43959"/>
    <lineage>
        <taxon>Eukaryota</taxon>
        <taxon>Fungi</taxon>
        <taxon>Dikarya</taxon>
        <taxon>Ascomycota</taxon>
        <taxon>Saccharomycotina</taxon>
        <taxon>Saccharomycetes</taxon>
        <taxon>Saccharomycopsidaceae</taxon>
        <taxon>Saccharomycopsis</taxon>
    </lineage>
</organism>
<reference evidence="4 5" key="1">
    <citation type="journal article" date="2023" name="Elife">
        <title>Identification of key yeast species and microbe-microbe interactions impacting larval growth of Drosophila in the wild.</title>
        <authorList>
            <person name="Mure A."/>
            <person name="Sugiura Y."/>
            <person name="Maeda R."/>
            <person name="Honda K."/>
            <person name="Sakurai N."/>
            <person name="Takahashi Y."/>
            <person name="Watada M."/>
            <person name="Katoh T."/>
            <person name="Gotoh A."/>
            <person name="Gotoh Y."/>
            <person name="Taniguchi I."/>
            <person name="Nakamura K."/>
            <person name="Hayashi T."/>
            <person name="Katayama T."/>
            <person name="Uemura T."/>
            <person name="Hattori Y."/>
        </authorList>
    </citation>
    <scope>NUCLEOTIDE SEQUENCE [LARGE SCALE GENOMIC DNA]</scope>
    <source>
        <strain evidence="4 5">SC-9</strain>
    </source>
</reference>
<accession>A0AAV5QRA0</accession>
<dbReference type="PROSITE" id="PS00636">
    <property type="entry name" value="DNAJ_1"/>
    <property type="match status" value="1"/>
</dbReference>
<dbReference type="InterPro" id="IPR036869">
    <property type="entry name" value="J_dom_sf"/>
</dbReference>
<proteinExistence type="predicted"/>
<name>A0AAV5QRA0_9ASCO</name>